<proteinExistence type="predicted"/>
<name>A0ABT9MKW7_9ACTN</name>
<dbReference type="InterPro" id="IPR029058">
    <property type="entry name" value="AB_hydrolase_fold"/>
</dbReference>
<dbReference type="Gene3D" id="3.40.50.1820">
    <property type="entry name" value="alpha/beta hydrolase"/>
    <property type="match status" value="1"/>
</dbReference>
<feature type="domain" description="Xaa-Pro dipeptidyl-peptidase C-terminal" evidence="3">
    <location>
        <begin position="305"/>
        <end position="552"/>
    </location>
</feature>
<dbReference type="InterPro" id="IPR000383">
    <property type="entry name" value="Xaa-Pro-like_dom"/>
</dbReference>
<dbReference type="SUPFAM" id="SSF49785">
    <property type="entry name" value="Galactose-binding domain-like"/>
    <property type="match status" value="1"/>
</dbReference>
<reference evidence="4 5" key="1">
    <citation type="submission" date="2023-07" db="EMBL/GenBank/DDBJ databases">
        <title>Sequencing the genomes of 1000 actinobacteria strains.</title>
        <authorList>
            <person name="Klenk H.-P."/>
        </authorList>
    </citation>
    <scope>NUCLEOTIDE SEQUENCE [LARGE SCALE GENOMIC DNA]</scope>
    <source>
        <strain evidence="4 5">DSM 44710</strain>
    </source>
</reference>
<accession>A0ABT9MKW7</accession>
<keyword evidence="5" id="KW-1185">Reference proteome</keyword>
<dbReference type="Gene3D" id="1.10.3020.10">
    <property type="entry name" value="alpha-amino acid ester hydrolase ( Helical cap domain)"/>
    <property type="match status" value="1"/>
</dbReference>
<dbReference type="InterPro" id="IPR008979">
    <property type="entry name" value="Galactose-bd-like_sf"/>
</dbReference>
<dbReference type="RefSeq" id="WP_370881590.1">
    <property type="nucleotide sequence ID" value="NZ_JAUSRA010000001.1"/>
</dbReference>
<protein>
    <submittedName>
        <fullName evidence="4">CocE/NonD family hydrolase</fullName>
    </submittedName>
</protein>
<comment type="caution">
    <text evidence="4">The sequence shown here is derived from an EMBL/GenBank/DDBJ whole genome shotgun (WGS) entry which is preliminary data.</text>
</comment>
<feature type="region of interest" description="Disordered" evidence="2">
    <location>
        <begin position="364"/>
        <end position="385"/>
    </location>
</feature>
<evidence type="ECO:0000256" key="2">
    <source>
        <dbReference type="SAM" id="MobiDB-lite"/>
    </source>
</evidence>
<organism evidence="4 5">
    <name type="scientific">Catenuloplanes nepalensis</name>
    <dbReference type="NCBI Taxonomy" id="587533"/>
    <lineage>
        <taxon>Bacteria</taxon>
        <taxon>Bacillati</taxon>
        <taxon>Actinomycetota</taxon>
        <taxon>Actinomycetes</taxon>
        <taxon>Micromonosporales</taxon>
        <taxon>Micromonosporaceae</taxon>
        <taxon>Catenuloplanes</taxon>
    </lineage>
</organism>
<dbReference type="Pfam" id="PF08530">
    <property type="entry name" value="PepX_C"/>
    <property type="match status" value="1"/>
</dbReference>
<evidence type="ECO:0000256" key="1">
    <source>
        <dbReference type="ARBA" id="ARBA00022801"/>
    </source>
</evidence>
<dbReference type="SUPFAM" id="SSF53474">
    <property type="entry name" value="alpha/beta-Hydrolases"/>
    <property type="match status" value="1"/>
</dbReference>
<evidence type="ECO:0000313" key="5">
    <source>
        <dbReference type="Proteomes" id="UP001240984"/>
    </source>
</evidence>
<dbReference type="EMBL" id="JAUSRA010000001">
    <property type="protein sequence ID" value="MDP9792069.1"/>
    <property type="molecule type" value="Genomic_DNA"/>
</dbReference>
<dbReference type="Proteomes" id="UP001240984">
    <property type="component" value="Unassembled WGS sequence"/>
</dbReference>
<gene>
    <name evidence="4" type="ORF">J2S43_000581</name>
</gene>
<dbReference type="SMART" id="SM00939">
    <property type="entry name" value="PepX_C"/>
    <property type="match status" value="1"/>
</dbReference>
<dbReference type="Pfam" id="PF02129">
    <property type="entry name" value="Peptidase_S15"/>
    <property type="match status" value="1"/>
</dbReference>
<keyword evidence="1 4" id="KW-0378">Hydrolase</keyword>
<evidence type="ECO:0000313" key="4">
    <source>
        <dbReference type="EMBL" id="MDP9792069.1"/>
    </source>
</evidence>
<evidence type="ECO:0000259" key="3">
    <source>
        <dbReference type="SMART" id="SM00939"/>
    </source>
</evidence>
<dbReference type="Gene3D" id="2.60.120.260">
    <property type="entry name" value="Galactose-binding domain-like"/>
    <property type="match status" value="1"/>
</dbReference>
<dbReference type="GO" id="GO:0016787">
    <property type="term" value="F:hydrolase activity"/>
    <property type="evidence" value="ECO:0007669"/>
    <property type="project" value="UniProtKB-KW"/>
</dbReference>
<dbReference type="InterPro" id="IPR013736">
    <property type="entry name" value="Xaa-Pro_dipept_C"/>
</dbReference>
<sequence length="563" mass="60969">MIESVAAAALAAGLGLPKAAGNAMTIERDLSVRARDGVILRTDHYAPSQDGPAVLIRTPYGRGAAMPMLGRLLAARGVHVVIQSCRGTFGSGGRFEPLVHERDDGLDTLAWLRRQRWYAGRLGLFGVSYQGAAHYAIAADAAPDLAAVVASVTTSAMRDLTYAGEAFSLDTVLTWTQLLESRTVPWLSRQLELRRSQPRLAAGFAHLPLAEADRVVTGGTVPFFQQWLAEHAAGAEYWRDRVFGERLAEVDAPVLMVAGWHDIFLPAQLDDFVVLREAGRRPSLTVGPWTHGSAGLFAATLRAGVPFLLRHLTAPDARHLTAPDARHLTVPDARSSGTVDITLTGRPERRDDWPPRYRPAAWHLRADRELSEEPAGAGPPDTFTYDPADPTPSIGGPVLVAHRSGPVDNARLEARPDVLTWTSAPLAHDLTAIGPVRAEIWERSSLPYHDVFVRVCDVDRAGVSRNVCDGLVRVTPGRFDADAEGVQRVIVPLWPIGHVFRAGHRLRVQVSGGAHPRWSRNPGTGDPLGAAVTLRAAEREVFHDGVRRSAVFLPVETPPSTGS</sequence>
<dbReference type="NCBIfam" id="TIGR00976">
    <property type="entry name" value="CocE_NonD"/>
    <property type="match status" value="1"/>
</dbReference>
<dbReference type="InterPro" id="IPR005674">
    <property type="entry name" value="CocE/Ser_esterase"/>
</dbReference>